<keyword evidence="5" id="KW-0966">Cell projection</keyword>
<evidence type="ECO:0000256" key="6">
    <source>
        <dbReference type="SAM" id="MobiDB-lite"/>
    </source>
</evidence>
<organism evidence="7 8">
    <name type="scientific">Plasmodium relictum</name>
    <dbReference type="NCBI Taxonomy" id="85471"/>
    <lineage>
        <taxon>Eukaryota</taxon>
        <taxon>Sar</taxon>
        <taxon>Alveolata</taxon>
        <taxon>Apicomplexa</taxon>
        <taxon>Aconoidasida</taxon>
        <taxon>Haemosporida</taxon>
        <taxon>Plasmodiidae</taxon>
        <taxon>Plasmodium</taxon>
        <taxon>Plasmodium (Haemamoeba)</taxon>
    </lineage>
</organism>
<evidence type="ECO:0000313" key="7">
    <source>
        <dbReference type="EMBL" id="CRG99922.1"/>
    </source>
</evidence>
<keyword evidence="8" id="KW-1185">Reference proteome</keyword>
<dbReference type="RefSeq" id="XP_028532927.1">
    <property type="nucleotide sequence ID" value="XM_028676438.1"/>
</dbReference>
<evidence type="ECO:0000256" key="4">
    <source>
        <dbReference type="ARBA" id="ARBA00023212"/>
    </source>
</evidence>
<dbReference type="GeneID" id="39736030"/>
<feature type="region of interest" description="Disordered" evidence="6">
    <location>
        <begin position="335"/>
        <end position="372"/>
    </location>
</feature>
<dbReference type="OMA" id="LINWAGY"/>
<dbReference type="VEuPathDB" id="PlasmoDB:PRELSG_0901800"/>
<dbReference type="GO" id="GO:0035082">
    <property type="term" value="P:axoneme assembly"/>
    <property type="evidence" value="ECO:0007669"/>
    <property type="project" value="TreeGrafter"/>
</dbReference>
<evidence type="ECO:0000256" key="1">
    <source>
        <dbReference type="ARBA" id="ARBA00004430"/>
    </source>
</evidence>
<feature type="compositionally biased region" description="Basic and acidic residues" evidence="6">
    <location>
        <begin position="363"/>
        <end position="372"/>
    </location>
</feature>
<dbReference type="GO" id="GO:0001534">
    <property type="term" value="C:radial spoke"/>
    <property type="evidence" value="ECO:0007669"/>
    <property type="project" value="InterPro"/>
</dbReference>
<sequence length="530" mass="63417">MRSNLILSLNNAKDFLKNKNKDGYSVYDHICELINFIVVEKPEKCYENFELISNHIKERKKRSDKILSEKEIDKSNLDNYILNEYIKKKKEWLEKLKLLFIKNSEIKPINLPFMRDFYEQIKLINWAGYHIKKNIICYLNNSIKNILEKYKDELKSLNFWGILKGIKNDYYILEGELKDKKDISFLKKKDSEKYSDTSYDEVLSSNKSSPSTDDSKDTSQKMKQKKKKNTEKKKKINKFSYKKEDYEYFNKKVNKNVYWVSINGKDEWVLLKFTAPQYIKITNKINKMLTGDLNHIITSFPKITIKEKHYLRAIISIISANTHISPKNYYILKQKNKDKENSEEEKQKNKDEDENEVEEYEEKENNQEQMRDDTHGEIIENKKFQFETNSLLNVNNWVYFRYNFLPNGHISYPKNIIIKKSKKIKNIIKKNPPLKILRNINSENHQQNNYAWRIKHLNPGGYYGKNNLHYDIIIIYNLLYYGAFTIYFNKQFFNFYIGNGIKLQHTYLHTYAPGKIQSDKSELSEVDQIN</sequence>
<evidence type="ECO:0000256" key="2">
    <source>
        <dbReference type="ARBA" id="ARBA00022490"/>
    </source>
</evidence>
<gene>
    <name evidence="7" type="ORF">PRELSG_0901800</name>
</gene>
<comment type="subcellular location">
    <subcellularLocation>
        <location evidence="1">Cytoplasm</location>
        <location evidence="1">Cytoskeleton</location>
        <location evidence="1">Cilium axoneme</location>
    </subcellularLocation>
</comment>
<proteinExistence type="predicted"/>
<dbReference type="GO" id="GO:0060294">
    <property type="term" value="P:cilium movement involved in cell motility"/>
    <property type="evidence" value="ECO:0007669"/>
    <property type="project" value="InterPro"/>
</dbReference>
<dbReference type="OrthoDB" id="272202at2759"/>
<feature type="compositionally biased region" description="Basic residues" evidence="6">
    <location>
        <begin position="222"/>
        <end position="234"/>
    </location>
</feature>
<dbReference type="Pfam" id="PF04712">
    <property type="entry name" value="Radial_spoke"/>
    <property type="match status" value="1"/>
</dbReference>
<evidence type="ECO:0000256" key="3">
    <source>
        <dbReference type="ARBA" id="ARBA00023069"/>
    </source>
</evidence>
<dbReference type="EMBL" id="LN835304">
    <property type="protein sequence ID" value="CRG99922.1"/>
    <property type="molecule type" value="Genomic_DNA"/>
</dbReference>
<feature type="compositionally biased region" description="Basic and acidic residues" evidence="6">
    <location>
        <begin position="335"/>
        <end position="351"/>
    </location>
</feature>
<evidence type="ECO:0000256" key="5">
    <source>
        <dbReference type="ARBA" id="ARBA00023273"/>
    </source>
</evidence>
<protein>
    <submittedName>
        <fullName evidence="7">Radial spoke head protein, putative</fullName>
    </submittedName>
</protein>
<reference evidence="7 8" key="1">
    <citation type="submission" date="2015-04" db="EMBL/GenBank/DDBJ databases">
        <authorList>
            <consortium name="Pathogen Informatics"/>
        </authorList>
    </citation>
    <scope>NUCLEOTIDE SEQUENCE [LARGE SCALE GENOMIC DNA]</scope>
    <source>
        <strain evidence="7 8">SGS1</strain>
    </source>
</reference>
<accession>A0A1J1H586</accession>
<keyword evidence="3" id="KW-0969">Cilium</keyword>
<dbReference type="Proteomes" id="UP000220158">
    <property type="component" value="Chromosome 9"/>
</dbReference>
<keyword evidence="4" id="KW-0206">Cytoskeleton</keyword>
<name>A0A1J1H586_PLARL</name>
<keyword evidence="2" id="KW-0963">Cytoplasm</keyword>
<feature type="compositionally biased region" description="Acidic residues" evidence="6">
    <location>
        <begin position="352"/>
        <end position="362"/>
    </location>
</feature>
<dbReference type="KEGG" id="prel:PRELSG_0901800"/>
<dbReference type="InterPro" id="IPR006802">
    <property type="entry name" value="Radial_spoke"/>
</dbReference>
<evidence type="ECO:0000313" key="8">
    <source>
        <dbReference type="Proteomes" id="UP000220158"/>
    </source>
</evidence>
<dbReference type="AlphaFoldDB" id="A0A1J1H586"/>
<dbReference type="PANTHER" id="PTHR13159:SF0">
    <property type="entry name" value="RADIAL SPOKE HEAD 6 HOMOLOG A"/>
    <property type="match status" value="1"/>
</dbReference>
<feature type="region of interest" description="Disordered" evidence="6">
    <location>
        <begin position="200"/>
        <end position="234"/>
    </location>
</feature>
<dbReference type="PANTHER" id="PTHR13159">
    <property type="entry name" value="RADIAL SPOKEHEAD-RELATED"/>
    <property type="match status" value="1"/>
</dbReference>